<dbReference type="Proteomes" id="UP000494216">
    <property type="component" value="Unassembled WGS sequence"/>
</dbReference>
<dbReference type="InterPro" id="IPR005586">
    <property type="entry name" value="ABC_trans_aux"/>
</dbReference>
<keyword evidence="1" id="KW-0732">Signal</keyword>
<dbReference type="AlphaFoldDB" id="A0A8S0W9H6"/>
<evidence type="ECO:0000256" key="1">
    <source>
        <dbReference type="SAM" id="SignalP"/>
    </source>
</evidence>
<evidence type="ECO:0000259" key="2">
    <source>
        <dbReference type="Pfam" id="PF03886"/>
    </source>
</evidence>
<reference evidence="3 4" key="1">
    <citation type="submission" date="2020-02" db="EMBL/GenBank/DDBJ databases">
        <authorList>
            <person name="Hogendoorn C."/>
        </authorList>
    </citation>
    <scope>NUCLEOTIDE SEQUENCE [LARGE SCALE GENOMIC DNA]</scope>
    <source>
        <strain evidence="3">METHB21</strain>
    </source>
</reference>
<feature type="signal peptide" evidence="1">
    <location>
        <begin position="1"/>
        <end position="23"/>
    </location>
</feature>
<organism evidence="3 4">
    <name type="scientific">Candidatus Methylobacter favarea</name>
    <dbReference type="NCBI Taxonomy" id="2707345"/>
    <lineage>
        <taxon>Bacteria</taxon>
        <taxon>Pseudomonadati</taxon>
        <taxon>Pseudomonadota</taxon>
        <taxon>Gammaproteobacteria</taxon>
        <taxon>Methylococcales</taxon>
        <taxon>Methylococcaceae</taxon>
        <taxon>Methylobacter</taxon>
    </lineage>
</organism>
<protein>
    <recommendedName>
        <fullName evidence="2">ABC-type transport auxiliary lipoprotein component domain-containing protein</fullName>
    </recommendedName>
</protein>
<name>A0A8S0W9H6_9GAMM</name>
<dbReference type="PROSITE" id="PS51257">
    <property type="entry name" value="PROKAR_LIPOPROTEIN"/>
    <property type="match status" value="1"/>
</dbReference>
<comment type="caution">
    <text evidence="3">The sequence shown here is derived from an EMBL/GenBank/DDBJ whole genome shotgun (WGS) entry which is preliminary data.</text>
</comment>
<proteinExistence type="predicted"/>
<gene>
    <name evidence="3" type="ORF">METHB2_160033</name>
</gene>
<keyword evidence="4" id="KW-1185">Reference proteome</keyword>
<dbReference type="Pfam" id="PF03886">
    <property type="entry name" value="ABC_trans_aux"/>
    <property type="match status" value="1"/>
</dbReference>
<feature type="chain" id="PRO_5035925281" description="ABC-type transport auxiliary lipoprotein component domain-containing protein" evidence="1">
    <location>
        <begin position="24"/>
        <end position="199"/>
    </location>
</feature>
<dbReference type="EMBL" id="CADCXN010000043">
    <property type="protein sequence ID" value="CAA9889966.1"/>
    <property type="molecule type" value="Genomic_DNA"/>
</dbReference>
<sequence>MINKLLKGLLLPSMIGALLSACASTPSTNFYVLEPLSGLTPSVTKSVNKPLIGIGPVSMPALLDRKQIVTRTQNGSVQIAEFHQWASPLKENVVQALTHNLAALRPDYLVRTYPWSAFGSVNYRIIVDILRFDTNPGKSVNLEANWAIMDEKKQALISNGHSEIEHPFSDASYPGAVNALSEILSEFSRELSLEIGQIN</sequence>
<dbReference type="SUPFAM" id="SSF159594">
    <property type="entry name" value="XCC0632-like"/>
    <property type="match status" value="1"/>
</dbReference>
<dbReference type="RefSeq" id="WP_174624935.1">
    <property type="nucleotide sequence ID" value="NZ_CADCXN010000043.1"/>
</dbReference>
<evidence type="ECO:0000313" key="4">
    <source>
        <dbReference type="Proteomes" id="UP000494216"/>
    </source>
</evidence>
<accession>A0A8S0W9H6</accession>
<evidence type="ECO:0000313" key="3">
    <source>
        <dbReference type="EMBL" id="CAA9889966.1"/>
    </source>
</evidence>
<feature type="domain" description="ABC-type transport auxiliary lipoprotein component" evidence="2">
    <location>
        <begin position="31"/>
        <end position="191"/>
    </location>
</feature>
<dbReference type="Gene3D" id="3.40.50.10610">
    <property type="entry name" value="ABC-type transport auxiliary lipoprotein component"/>
    <property type="match status" value="1"/>
</dbReference>